<gene>
    <name evidence="1" type="ORF">H4R21_000130</name>
</gene>
<evidence type="ECO:0000313" key="2">
    <source>
        <dbReference type="Proteomes" id="UP001140087"/>
    </source>
</evidence>
<organism evidence="1 2">
    <name type="scientific">Coemansia helicoidea</name>
    <dbReference type="NCBI Taxonomy" id="1286919"/>
    <lineage>
        <taxon>Eukaryota</taxon>
        <taxon>Fungi</taxon>
        <taxon>Fungi incertae sedis</taxon>
        <taxon>Zoopagomycota</taxon>
        <taxon>Kickxellomycotina</taxon>
        <taxon>Kickxellomycetes</taxon>
        <taxon>Kickxellales</taxon>
        <taxon>Kickxellaceae</taxon>
        <taxon>Coemansia</taxon>
    </lineage>
</organism>
<protein>
    <submittedName>
        <fullName evidence="1">Uncharacterized protein</fullName>
    </submittedName>
</protein>
<comment type="caution">
    <text evidence="1">The sequence shown here is derived from an EMBL/GenBank/DDBJ whole genome shotgun (WGS) entry which is preliminary data.</text>
</comment>
<dbReference type="Proteomes" id="UP001140087">
    <property type="component" value="Unassembled WGS sequence"/>
</dbReference>
<proteinExistence type="predicted"/>
<name>A0ACC1LHA3_9FUNG</name>
<reference evidence="1" key="1">
    <citation type="submission" date="2022-07" db="EMBL/GenBank/DDBJ databases">
        <title>Phylogenomic reconstructions and comparative analyses of Kickxellomycotina fungi.</title>
        <authorList>
            <person name="Reynolds N.K."/>
            <person name="Stajich J.E."/>
            <person name="Barry K."/>
            <person name="Grigoriev I.V."/>
            <person name="Crous P."/>
            <person name="Smith M.E."/>
        </authorList>
    </citation>
    <scope>NUCLEOTIDE SEQUENCE</scope>
    <source>
        <strain evidence="1">BCRC 34780</strain>
    </source>
</reference>
<keyword evidence="2" id="KW-1185">Reference proteome</keyword>
<sequence>MTVRNTDWLVGLVMYTGDQTKIVLNSGPSPYKRSRIERVMNVQVFISFGMVFALSFVVAVIGGQRYASSNQRSSPYLNSSSSTGLYGLALFWSAMIMLQNIIPIALYVSIEFVKSWHAYWIYEDIDMYYEPTDQRCVARNWNISDDLGQVSYIFSDKTGTLTRNVMDFRMCSINGVIYGKQLPGDELDVVKGRMAQEEVDRNNPPEGGANPFFMEIQDDEDRAATAVAAGFDGSLQSPVARRMGDNGVSLEEGRLSISSSIASNGTDQCDNSPLITTSVVSGRSKTYAPLPAPAPAPLPIDAARSRARTEQSMSDEEIQAKRKRMIHTYLSAMRGVFDPVYVEVGDEETGEGGSYTFVDPQIFYDMRPEVAPAGRVKGMASPRADAAARADGSGGSGPDGAGLGLAVPFEPVRRIASHRSVHHGFDVDPLRQRDAIDLFLTQVATCHSVVVEKSFQKQIIDDDRDDRSTIRRLARIFHGRSGSRKITERVLHMRNRSRQHRRTESAATASSFGGGGDDVEWAPPDNGPMSAGHARNASMAVGGSLRMADGGPSPPRHARNMSLMDAASYSATAPARWGSGLVTDVRTSFPGAPRSAESGEVPGFFDAPLSGEPATHSPLSAHSRSQSPVPLHMQATAEGDALAGSQLMSPEGHTPQKDMSRLAYSAESPDEGALVRAAKNLGYTFLGRVKGTLYVDVRGEQRQYEVLDTIEFDSTRKRMSTVMRRPAPHNDIILFTKGADNVMIERLCAVPERSEHPGLFGTHDEVAFERTMRERTFTQIDEFANAGLRTLLLGYRTLTENEWVRWSARYHAAQASLDSDRDERIAAVCAEMERDLRIAGATAIEDKLQERVPETIASLRAAGIRIWVLTGDKMETAINIGFAANLLTKEMELWTISSASGTANILSRFRLIARIMRSMGTATAPEKPKLGLDVDDARALGSVSYKIGRARKFLNIGETLRQRRQRKARPAAATAVVSPTAPPPTESKDDDLSPDEVRKSIEYLRRHSSTVGEGLAPEDAAGGAHDPACQPLNALVIDGGALSIVMGDAECRAMLLEIAPLFKSVVCCRASPLQKAEVVSLIKDGLDLVTLAIGDGANDVSMIQTADIGVAISGEEGLQAAMASDYTVGRFHFLQNLLLVHGLFDYLRMSEMILSFFYKNVIWAMVPFWFGIYCSFSANVFYDLSYIQMYNVVFTVAPVVLLGCVDKPFNYRTAMTYVAVYTDGIHNRYFQWWRYFMYVLDGIYQSAVIFFAFYLFTYESDLASSTGRTWGRADLSTGPTVAVVIAASLCVGFNSWQWNWMMAVAIALSILVCLLYVVLASLVRYSSIEGVGAAVMSTVVFWFGVAIAVVAALLPRFAVRGWQKMYRPQDLDIIREIKVLHRPWYGQVFVDPASDQPSPPSGKGHKHARFQD</sequence>
<evidence type="ECO:0000313" key="1">
    <source>
        <dbReference type="EMBL" id="KAJ2808245.1"/>
    </source>
</evidence>
<dbReference type="EMBL" id="JANBUN010000008">
    <property type="protein sequence ID" value="KAJ2808245.1"/>
    <property type="molecule type" value="Genomic_DNA"/>
</dbReference>
<accession>A0ACC1LHA3</accession>